<dbReference type="GO" id="GO:0043565">
    <property type="term" value="F:sequence-specific DNA binding"/>
    <property type="evidence" value="ECO:0007669"/>
    <property type="project" value="InterPro"/>
</dbReference>
<gene>
    <name evidence="15" type="ORF">DXD40_16485</name>
    <name evidence="13" type="ORF">GAP48_18380</name>
    <name evidence="14" type="ORF">POY80_08405</name>
</gene>
<dbReference type="InterPro" id="IPR018060">
    <property type="entry name" value="HTH_AraC"/>
</dbReference>
<dbReference type="SMART" id="SM00448">
    <property type="entry name" value="REC"/>
    <property type="match status" value="1"/>
</dbReference>
<evidence type="ECO:0000259" key="10">
    <source>
        <dbReference type="PROSITE" id="PS01124"/>
    </source>
</evidence>
<evidence type="ECO:0000256" key="2">
    <source>
        <dbReference type="ARBA" id="ARBA00012438"/>
    </source>
</evidence>
<dbReference type="Pfam" id="PF00512">
    <property type="entry name" value="HisKA"/>
    <property type="match status" value="1"/>
</dbReference>
<comment type="caution">
    <text evidence="15">The sequence shown here is derived from an EMBL/GenBank/DDBJ whole genome shotgun (WGS) entry which is preliminary data.</text>
</comment>
<dbReference type="GO" id="GO:0003700">
    <property type="term" value="F:DNA-binding transcription factor activity"/>
    <property type="evidence" value="ECO:0007669"/>
    <property type="project" value="InterPro"/>
</dbReference>
<dbReference type="Gene3D" id="2.60.40.10">
    <property type="entry name" value="Immunoglobulins"/>
    <property type="match status" value="1"/>
</dbReference>
<dbReference type="Pfam" id="PF07495">
    <property type="entry name" value="Y_Y_Y"/>
    <property type="match status" value="1"/>
</dbReference>
<name>A0A412MNV1_BACUN</name>
<evidence type="ECO:0000256" key="8">
    <source>
        <dbReference type="PROSITE-ProRule" id="PRU00169"/>
    </source>
</evidence>
<feature type="domain" description="HTH araC/xylS-type" evidence="10">
    <location>
        <begin position="1213"/>
        <end position="1312"/>
    </location>
</feature>
<reference evidence="15 16" key="1">
    <citation type="submission" date="2018-08" db="EMBL/GenBank/DDBJ databases">
        <title>A genome reference for cultivated species of the human gut microbiota.</title>
        <authorList>
            <person name="Zou Y."/>
            <person name="Xue W."/>
            <person name="Luo G."/>
        </authorList>
    </citation>
    <scope>NUCLEOTIDE SEQUENCE [LARGE SCALE GENOMIC DNA]</scope>
    <source>
        <strain evidence="15 16">TM04-30</strain>
    </source>
</reference>
<protein>
    <recommendedName>
        <fullName evidence="2">histidine kinase</fullName>
        <ecNumber evidence="2">2.7.13.3</ecNumber>
    </recommendedName>
</protein>
<evidence type="ECO:0000256" key="7">
    <source>
        <dbReference type="ARBA" id="ARBA00023163"/>
    </source>
</evidence>
<dbReference type="SUPFAM" id="SSF52172">
    <property type="entry name" value="CheY-like"/>
    <property type="match status" value="1"/>
</dbReference>
<dbReference type="Proteomes" id="UP001218502">
    <property type="component" value="Unassembled WGS sequence"/>
</dbReference>
<dbReference type="SMART" id="SM00387">
    <property type="entry name" value="HATPase_c"/>
    <property type="match status" value="1"/>
</dbReference>
<dbReference type="Proteomes" id="UP000487989">
    <property type="component" value="Unassembled WGS sequence"/>
</dbReference>
<feature type="transmembrane region" description="Helical" evidence="9">
    <location>
        <begin position="756"/>
        <end position="774"/>
    </location>
</feature>
<keyword evidence="9" id="KW-1133">Transmembrane helix</keyword>
<dbReference type="SUPFAM" id="SSF46689">
    <property type="entry name" value="Homeodomain-like"/>
    <property type="match status" value="1"/>
</dbReference>
<dbReference type="InterPro" id="IPR011047">
    <property type="entry name" value="Quinoprotein_ADH-like_sf"/>
</dbReference>
<keyword evidence="5 15" id="KW-0418">Kinase</keyword>
<dbReference type="PRINTS" id="PR00344">
    <property type="entry name" value="BCTRLSENSOR"/>
</dbReference>
<keyword evidence="9" id="KW-0472">Membrane</keyword>
<dbReference type="CDD" id="cd00082">
    <property type="entry name" value="HisKA"/>
    <property type="match status" value="1"/>
</dbReference>
<dbReference type="InterPro" id="IPR015943">
    <property type="entry name" value="WD40/YVTN_repeat-like_dom_sf"/>
</dbReference>
<dbReference type="SMART" id="SM00388">
    <property type="entry name" value="HisKA"/>
    <property type="match status" value="1"/>
</dbReference>
<dbReference type="FunFam" id="2.60.40.10:FF:000791">
    <property type="entry name" value="Two-component system sensor histidine kinase/response regulator"/>
    <property type="match status" value="1"/>
</dbReference>
<dbReference type="Gene3D" id="3.30.565.10">
    <property type="entry name" value="Histidine kinase-like ATPase, C-terminal domain"/>
    <property type="match status" value="1"/>
</dbReference>
<dbReference type="InterPro" id="IPR013783">
    <property type="entry name" value="Ig-like_fold"/>
</dbReference>
<sequence length="1316" mass="150104">MFNRYILLILALVCYLSGNAQLSTSKLFFDHLTTEEGLAHNYILSIFQDEDGFVWLGSDNGLNRYDGQHIDILSSNTKPALGGNRIRRIIQDKSKTLWILHENGLDMMDHYTQHIRSFLYGRELKKHILGFGLDDNGDLAAFTESDILLYNSNSGSFDIKQTAPANFLFSAFVKCGNRYYLGTRRHGIIVYNENWKLLEHIYPTSIQGGILEDGLISLLRVDSNGSIWSVMAGLCIQKYDPVTRIVQTYPLSAHSVINREVRDIIELNADYMLVGTFNGLYRLHKRTFQAIVEEGELGEKGALNHYSIYSLYKDSQGIIWVGTYAGGVNYSHSYNQRFQYFAPPHFSGRISMAREDGKGNIWFGTEGNGLLCHNAGTDKIVQYWLEGKGRHYSDNIIKSICIAGDTIMCGNWRGEVYLYSIKKNSFTLYKAYERNNVLYIYRDSRQNWWVSIQDYGVVCIGDDSIKFPSSNFIQEIRPGILVFATQKEGLYIYDLKRGQVRSVGSEELGMSKDQSISVTSFYQDTDRNLWLTTENSGVLVLDGNWKLKQRFLEPERGYSDKLYFVAEQKKGKYWIVGAHKLYLLDYAKNQIHPFDKNNGLQLTDMDASACIDSRNYFWLPGNTGYVKVDNSTFALNEEPSSVIFTGLRINNKLQMPNEENSVLKKCLSETEVVRLRHNQTNISVTYASDNHIYANSNCFFYKMEGVDPDWVDAGNRREVFYSNLAPGNYTLKVKALNNDGTMGLEARLKIEVLPPLWARWWAFIIYAVILFYILQRYVAYKQRKQRLEHELYLKQIEKDKSEELNKELQTFFTQVAHEFRTPLTLILNPLDEIQNRIIHISGVKDEILLIRRNAKRLLALVNDLMDLRKIENGNGKLELSSSDFNDFIQEVYYSFQTMARQRSITLQLSLPKKPILATFDREGLEKVFFNLLSNALKFTPEEGIVSLVVTITEGESPQIHIEVRDTGEGISDEDISKVFKPFALSHQDLHGQMGGSGVGLAIARAIVEKHGGVISVSRVEPHGTSFSIDLPWNYDKRYEVTSPISIEDNEEISNETPFKVASISDTVLLVDDNIEILAYLQKELSRGFRILTAQNGREALEVLGKENVSLVVSDVMMPEMDGMELCMHIKDNPSFCHLPVVLLTAKSMTMHVEEGFQAGADDYLVKPFKISTLIIRINNILAGRKKLKEIYGKQLSLKSVGIELEPADKSFVDQYESIVKKHLSNPDFDVEMLCKEMGVSRAKLYRKVKAITNLSPAEVIRNIRLECAAEMLRTSGQTATEIAYLTGFGSYNHFSDYFKSIYGVSPKIYKDKYRNT</sequence>
<reference evidence="13 17" key="2">
    <citation type="journal article" date="2019" name="Nat. Med.">
        <title>A library of human gut bacterial isolates paired with longitudinal multiomics data enables mechanistic microbiome research.</title>
        <authorList>
            <person name="Poyet M."/>
            <person name="Groussin M."/>
            <person name="Gibbons S.M."/>
            <person name="Avila-Pacheco J."/>
            <person name="Jiang X."/>
            <person name="Kearney S.M."/>
            <person name="Perrotta A.R."/>
            <person name="Berdy B."/>
            <person name="Zhao S."/>
            <person name="Lieberman T.D."/>
            <person name="Swanson P.K."/>
            <person name="Smith M."/>
            <person name="Roesemann S."/>
            <person name="Alexander J.E."/>
            <person name="Rich S.A."/>
            <person name="Livny J."/>
            <person name="Vlamakis H."/>
            <person name="Clish C."/>
            <person name="Bullock K."/>
            <person name="Deik A."/>
            <person name="Scott J."/>
            <person name="Pierce K.A."/>
            <person name="Xavier R.J."/>
            <person name="Alm E.J."/>
        </authorList>
    </citation>
    <scope>NUCLEOTIDE SEQUENCE [LARGE SCALE GENOMIC DNA]</scope>
    <source>
        <strain evidence="13 17">BIOML-A3</strain>
    </source>
</reference>
<dbReference type="SUPFAM" id="SSF47384">
    <property type="entry name" value="Homodimeric domain of signal transducing histidine kinase"/>
    <property type="match status" value="1"/>
</dbReference>
<dbReference type="InterPro" id="IPR011123">
    <property type="entry name" value="Y_Y_Y"/>
</dbReference>
<dbReference type="Gene3D" id="3.40.50.2300">
    <property type="match status" value="1"/>
</dbReference>
<dbReference type="Pfam" id="PF12833">
    <property type="entry name" value="HTH_18"/>
    <property type="match status" value="1"/>
</dbReference>
<evidence type="ECO:0000256" key="1">
    <source>
        <dbReference type="ARBA" id="ARBA00000085"/>
    </source>
</evidence>
<evidence type="ECO:0000256" key="4">
    <source>
        <dbReference type="ARBA" id="ARBA00022679"/>
    </source>
</evidence>
<keyword evidence="4" id="KW-0808">Transferase</keyword>
<evidence type="ECO:0000259" key="12">
    <source>
        <dbReference type="PROSITE" id="PS50110"/>
    </source>
</evidence>
<dbReference type="Gene3D" id="1.10.287.130">
    <property type="match status" value="1"/>
</dbReference>
<evidence type="ECO:0000256" key="3">
    <source>
        <dbReference type="ARBA" id="ARBA00022553"/>
    </source>
</evidence>
<feature type="modified residue" description="4-aspartylphosphate" evidence="8">
    <location>
        <position position="1114"/>
    </location>
</feature>
<dbReference type="Gene3D" id="2.130.10.10">
    <property type="entry name" value="YVTN repeat-like/Quinoprotein amine dehydrogenase"/>
    <property type="match status" value="2"/>
</dbReference>
<evidence type="ECO:0000313" key="14">
    <source>
        <dbReference type="EMBL" id="MDC1752462.1"/>
    </source>
</evidence>
<keyword evidence="7" id="KW-0804">Transcription</keyword>
<dbReference type="InterPro" id="IPR009057">
    <property type="entry name" value="Homeodomain-like_sf"/>
</dbReference>
<dbReference type="PROSITE" id="PS50109">
    <property type="entry name" value="HIS_KIN"/>
    <property type="match status" value="1"/>
</dbReference>
<keyword evidence="9" id="KW-0812">Transmembrane</keyword>
<dbReference type="EMBL" id="QSPV01000018">
    <property type="protein sequence ID" value="RGJ90426.1"/>
    <property type="molecule type" value="Genomic_DNA"/>
</dbReference>
<keyword evidence="6" id="KW-0805">Transcription regulation</keyword>
<dbReference type="InterPro" id="IPR036097">
    <property type="entry name" value="HisK_dim/P_sf"/>
</dbReference>
<comment type="catalytic activity">
    <reaction evidence="1">
        <text>ATP + protein L-histidine = ADP + protein N-phospho-L-histidine.</text>
        <dbReference type="EC" id="2.7.13.3"/>
    </reaction>
</comment>
<dbReference type="Gene3D" id="1.10.10.60">
    <property type="entry name" value="Homeodomain-like"/>
    <property type="match status" value="1"/>
</dbReference>
<dbReference type="InterPro" id="IPR036890">
    <property type="entry name" value="HATPase_C_sf"/>
</dbReference>
<dbReference type="FunFam" id="3.30.565.10:FF:000006">
    <property type="entry name" value="Sensor histidine kinase WalK"/>
    <property type="match status" value="1"/>
</dbReference>
<feature type="domain" description="Response regulatory" evidence="12">
    <location>
        <begin position="1066"/>
        <end position="1181"/>
    </location>
</feature>
<dbReference type="PANTHER" id="PTHR43547:SF2">
    <property type="entry name" value="HYBRID SIGNAL TRANSDUCTION HISTIDINE KINASE C"/>
    <property type="match status" value="1"/>
</dbReference>
<proteinExistence type="predicted"/>
<dbReference type="Pfam" id="PF07494">
    <property type="entry name" value="Reg_prop"/>
    <property type="match status" value="2"/>
</dbReference>
<evidence type="ECO:0000313" key="17">
    <source>
        <dbReference type="Proteomes" id="UP000487989"/>
    </source>
</evidence>
<dbReference type="Pfam" id="PF00072">
    <property type="entry name" value="Response_reg"/>
    <property type="match status" value="1"/>
</dbReference>
<dbReference type="InterPro" id="IPR011110">
    <property type="entry name" value="Reg_prop"/>
</dbReference>
<dbReference type="InterPro" id="IPR003661">
    <property type="entry name" value="HisK_dim/P_dom"/>
</dbReference>
<dbReference type="SUPFAM" id="SSF69322">
    <property type="entry name" value="Tricorn protease domain 2"/>
    <property type="match status" value="1"/>
</dbReference>
<evidence type="ECO:0000256" key="9">
    <source>
        <dbReference type="SAM" id="Phobius"/>
    </source>
</evidence>
<evidence type="ECO:0000313" key="13">
    <source>
        <dbReference type="EMBL" id="KAB4248512.1"/>
    </source>
</evidence>
<dbReference type="Pfam" id="PF02518">
    <property type="entry name" value="HATPase_c"/>
    <property type="match status" value="1"/>
</dbReference>
<dbReference type="InterPro" id="IPR001789">
    <property type="entry name" value="Sig_transdc_resp-reg_receiver"/>
</dbReference>
<dbReference type="SMART" id="SM00342">
    <property type="entry name" value="HTH_ARAC"/>
    <property type="match status" value="1"/>
</dbReference>
<dbReference type="EMBL" id="JAQNQY010000007">
    <property type="protein sequence ID" value="MDC1752462.1"/>
    <property type="molecule type" value="Genomic_DNA"/>
</dbReference>
<keyword evidence="3 8" id="KW-0597">Phosphoprotein</keyword>
<evidence type="ECO:0000256" key="6">
    <source>
        <dbReference type="ARBA" id="ARBA00023015"/>
    </source>
</evidence>
<evidence type="ECO:0000313" key="16">
    <source>
        <dbReference type="Proteomes" id="UP000260844"/>
    </source>
</evidence>
<dbReference type="EMBL" id="WCTJ01000038">
    <property type="protein sequence ID" value="KAB4248512.1"/>
    <property type="molecule type" value="Genomic_DNA"/>
</dbReference>
<dbReference type="InterPro" id="IPR003594">
    <property type="entry name" value="HATPase_dom"/>
</dbReference>
<dbReference type="Proteomes" id="UP000260844">
    <property type="component" value="Unassembled WGS sequence"/>
</dbReference>
<dbReference type="SUPFAM" id="SSF55874">
    <property type="entry name" value="ATPase domain of HSP90 chaperone/DNA topoisomerase II/histidine kinase"/>
    <property type="match status" value="1"/>
</dbReference>
<feature type="domain" description="Histidine kinase" evidence="11">
    <location>
        <begin position="814"/>
        <end position="1034"/>
    </location>
</feature>
<dbReference type="EC" id="2.7.13.3" evidence="2"/>
<evidence type="ECO:0000259" key="11">
    <source>
        <dbReference type="PROSITE" id="PS50109"/>
    </source>
</evidence>
<reference evidence="14" key="3">
    <citation type="submission" date="2022-10" db="EMBL/GenBank/DDBJ databases">
        <title>Human gut microbiome strain richness.</title>
        <authorList>
            <person name="Chen-Liaw A."/>
        </authorList>
    </citation>
    <scope>NUCLEOTIDE SEQUENCE</scope>
    <source>
        <strain evidence="14">A1_m1001262Bd0_191120</strain>
    </source>
</reference>
<dbReference type="PROSITE" id="PS01124">
    <property type="entry name" value="HTH_ARAC_FAMILY_2"/>
    <property type="match status" value="1"/>
</dbReference>
<dbReference type="InterPro" id="IPR004358">
    <property type="entry name" value="Sig_transdc_His_kin-like_C"/>
</dbReference>
<evidence type="ECO:0000313" key="15">
    <source>
        <dbReference type="EMBL" id="RGJ90426.1"/>
    </source>
</evidence>
<evidence type="ECO:0000256" key="5">
    <source>
        <dbReference type="ARBA" id="ARBA00022777"/>
    </source>
</evidence>
<dbReference type="SUPFAM" id="SSF50998">
    <property type="entry name" value="Quinoprotein alcohol dehydrogenase-like"/>
    <property type="match status" value="1"/>
</dbReference>
<dbReference type="InterPro" id="IPR005467">
    <property type="entry name" value="His_kinase_dom"/>
</dbReference>
<organism evidence="15 16">
    <name type="scientific">Bacteroides uniformis</name>
    <dbReference type="NCBI Taxonomy" id="820"/>
    <lineage>
        <taxon>Bacteria</taxon>
        <taxon>Pseudomonadati</taxon>
        <taxon>Bacteroidota</taxon>
        <taxon>Bacteroidia</taxon>
        <taxon>Bacteroidales</taxon>
        <taxon>Bacteroidaceae</taxon>
        <taxon>Bacteroides</taxon>
    </lineage>
</organism>
<dbReference type="CDD" id="cd17574">
    <property type="entry name" value="REC_OmpR"/>
    <property type="match status" value="1"/>
</dbReference>
<accession>A0A412MNV1</accession>
<dbReference type="InterPro" id="IPR011006">
    <property type="entry name" value="CheY-like_superfamily"/>
</dbReference>
<dbReference type="RefSeq" id="WP_117689278.1">
    <property type="nucleotide sequence ID" value="NZ_JANUJA010000001.1"/>
</dbReference>
<dbReference type="GO" id="GO:0000155">
    <property type="term" value="F:phosphorelay sensor kinase activity"/>
    <property type="evidence" value="ECO:0007669"/>
    <property type="project" value="InterPro"/>
</dbReference>
<dbReference type="PROSITE" id="PS50110">
    <property type="entry name" value="RESPONSE_REGULATORY"/>
    <property type="match status" value="1"/>
</dbReference>
<dbReference type="PANTHER" id="PTHR43547">
    <property type="entry name" value="TWO-COMPONENT HISTIDINE KINASE"/>
    <property type="match status" value="1"/>
</dbReference>